<evidence type="ECO:0000313" key="2">
    <source>
        <dbReference type="EMBL" id="PKI64093.1"/>
    </source>
</evidence>
<keyword evidence="3" id="KW-1185">Reference proteome</keyword>
<proteinExistence type="predicted"/>
<keyword evidence="1" id="KW-0472">Membrane</keyword>
<protein>
    <submittedName>
        <fullName evidence="2">Uncharacterized protein</fullName>
    </submittedName>
</protein>
<keyword evidence="1" id="KW-1133">Transmembrane helix</keyword>
<accession>A0A2I0K7J7</accession>
<evidence type="ECO:0000313" key="3">
    <source>
        <dbReference type="Proteomes" id="UP000233551"/>
    </source>
</evidence>
<keyword evidence="1" id="KW-0812">Transmembrane</keyword>
<dbReference type="Proteomes" id="UP000233551">
    <property type="component" value="Unassembled WGS sequence"/>
</dbReference>
<dbReference type="AlphaFoldDB" id="A0A2I0K7J7"/>
<feature type="transmembrane region" description="Helical" evidence="1">
    <location>
        <begin position="12"/>
        <end position="30"/>
    </location>
</feature>
<dbReference type="EMBL" id="PGOL01000853">
    <property type="protein sequence ID" value="PKI64093.1"/>
    <property type="molecule type" value="Genomic_DNA"/>
</dbReference>
<feature type="non-terminal residue" evidence="2">
    <location>
        <position position="137"/>
    </location>
</feature>
<comment type="caution">
    <text evidence="2">The sequence shown here is derived from an EMBL/GenBank/DDBJ whole genome shotgun (WGS) entry which is preliminary data.</text>
</comment>
<dbReference type="InterPro" id="IPR044802">
    <property type="entry name" value="NADKc-like"/>
</dbReference>
<dbReference type="PANTHER" id="PTHR31153:SF13">
    <property type="entry name" value="P-LOOP CONTAINING NUCLEOSIDE TRIPHOSPHATE HYDROLASES SUPERFAMILY PROTEIN"/>
    <property type="match status" value="1"/>
</dbReference>
<organism evidence="2 3">
    <name type="scientific">Punica granatum</name>
    <name type="common">Pomegranate</name>
    <dbReference type="NCBI Taxonomy" id="22663"/>
    <lineage>
        <taxon>Eukaryota</taxon>
        <taxon>Viridiplantae</taxon>
        <taxon>Streptophyta</taxon>
        <taxon>Embryophyta</taxon>
        <taxon>Tracheophyta</taxon>
        <taxon>Spermatophyta</taxon>
        <taxon>Magnoliopsida</taxon>
        <taxon>eudicotyledons</taxon>
        <taxon>Gunneridae</taxon>
        <taxon>Pentapetalae</taxon>
        <taxon>rosids</taxon>
        <taxon>malvids</taxon>
        <taxon>Myrtales</taxon>
        <taxon>Lythraceae</taxon>
        <taxon>Punica</taxon>
    </lineage>
</organism>
<reference evidence="2 3" key="1">
    <citation type="submission" date="2017-11" db="EMBL/GenBank/DDBJ databases">
        <title>De-novo sequencing of pomegranate (Punica granatum L.) genome.</title>
        <authorList>
            <person name="Akparov Z."/>
            <person name="Amiraslanov A."/>
            <person name="Hajiyeva S."/>
            <person name="Abbasov M."/>
            <person name="Kaur K."/>
            <person name="Hamwieh A."/>
            <person name="Solovyev V."/>
            <person name="Salamov A."/>
            <person name="Braich B."/>
            <person name="Kosarev P."/>
            <person name="Mahmoud A."/>
            <person name="Hajiyev E."/>
            <person name="Babayeva S."/>
            <person name="Izzatullayeva V."/>
            <person name="Mammadov A."/>
            <person name="Mammadov A."/>
            <person name="Sharifova S."/>
            <person name="Ojaghi J."/>
            <person name="Eynullazada K."/>
            <person name="Bayramov B."/>
            <person name="Abdulazimova A."/>
            <person name="Shahmuradov I."/>
        </authorList>
    </citation>
    <scope>NUCLEOTIDE SEQUENCE [LARGE SCALE GENOMIC DNA]</scope>
    <source>
        <strain evidence="3">cv. AG2017</strain>
        <tissue evidence="2">Leaf</tissue>
    </source>
</reference>
<name>A0A2I0K7J7_PUNGR</name>
<evidence type="ECO:0000256" key="1">
    <source>
        <dbReference type="SAM" id="Phobius"/>
    </source>
</evidence>
<dbReference type="PANTHER" id="PTHR31153">
    <property type="entry name" value="CALMODULIN CALCIUM-DEPENDENT NAD KINASE"/>
    <property type="match status" value="1"/>
</dbReference>
<sequence length="137" mass="15994">MYKDYNGKPTFTQILLASSLGLVLAAAMHFRLKKLRDQKIVPRVKLSDSGRVEKLEKFSHYVARQLGFKDRRECPHLCKLASEYMRKSEGCEDDIYTFFADEPDADSLFVKLVEEFERCTLSYFGFHWSHAELMISQ</sequence>
<dbReference type="STRING" id="22663.A0A2I0K7J7"/>
<gene>
    <name evidence="2" type="ORF">CRG98_015537</name>
</gene>